<dbReference type="Pfam" id="PF10589">
    <property type="entry name" value="NADH_4Fe-4S"/>
    <property type="match status" value="1"/>
</dbReference>
<evidence type="ECO:0000256" key="11">
    <source>
        <dbReference type="ARBA" id="ARBA00023027"/>
    </source>
</evidence>
<evidence type="ECO:0000313" key="15">
    <source>
        <dbReference type="EMBL" id="SKC85549.1"/>
    </source>
</evidence>
<keyword evidence="7 13" id="KW-0479">Metal-binding</keyword>
<dbReference type="EC" id="7.1.1.-" evidence="13"/>
<keyword evidence="13" id="KW-0874">Quinone</keyword>
<dbReference type="GO" id="GO:0051287">
    <property type="term" value="F:NAD binding"/>
    <property type="evidence" value="ECO:0007669"/>
    <property type="project" value="UniProtKB-UniRule"/>
</dbReference>
<dbReference type="OrthoDB" id="9761899at2"/>
<evidence type="ECO:0000256" key="12">
    <source>
        <dbReference type="ARBA" id="ARBA00047712"/>
    </source>
</evidence>
<dbReference type="InterPro" id="IPR019554">
    <property type="entry name" value="Soluble_ligand-bd"/>
</dbReference>
<sequence length="440" mass="48561">MERPLTEHIRKDHRPLTLREYEQTGGYQSVRKALKEMTTASIQSVVKESNLRGRGGAGFSTGLKWSFVPMDAPKPKYLIVNADEMEPGTFKDRLLLESAPHQLIEGMIVSAFALQADTSFIFLRWAYKEAARNIRFAMQEAYDAGYLGVNILGSGFDLEMHLHTGVGRYMCGEETALLNSLEGKRATPRAKPPFPQVSGLFGKPTIVNNVETLSCIPHIINKGADWFQKLSRTSDAGTKLFGVSGKVKHPGLWELPMGITMRELLEEHAGGMQAGLKFRGALPGGASTDFLVTEHLDVKMDYASIAAAGSRLGTGTMIVLDDKTSVVGFVRNLIQFFAQESCGFCTPCREGLPWIEKILRSLEAGDGEQNDLQLLDFHTKYLGPGNTFCALAPGAMEPLQSALKYFRSDFEQYIAAELQTLAQGLPAERKQRLITDISKF</sequence>
<evidence type="ECO:0000256" key="10">
    <source>
        <dbReference type="ARBA" id="ARBA00023014"/>
    </source>
</evidence>
<dbReference type="Gene3D" id="6.10.250.1450">
    <property type="match status" value="1"/>
</dbReference>
<dbReference type="STRING" id="688867.SAMN05660236_4908"/>
<dbReference type="Proteomes" id="UP000190961">
    <property type="component" value="Unassembled WGS sequence"/>
</dbReference>
<keyword evidence="4 13" id="KW-0004">4Fe-4S</keyword>
<dbReference type="NCBIfam" id="NF010120">
    <property type="entry name" value="PRK13596.1"/>
    <property type="match status" value="1"/>
</dbReference>
<keyword evidence="6 13" id="KW-0288">FMN</keyword>
<keyword evidence="16" id="KW-1185">Reference proteome</keyword>
<dbReference type="FunFam" id="3.40.50.11540:FF:000001">
    <property type="entry name" value="NADH dehydrogenase [ubiquinone] flavoprotein 1, mitochondrial"/>
    <property type="match status" value="1"/>
</dbReference>
<dbReference type="InterPro" id="IPR037207">
    <property type="entry name" value="Nuop51_4Fe4S-bd_sf"/>
</dbReference>
<dbReference type="NCBIfam" id="TIGR01959">
    <property type="entry name" value="nuoF_fam"/>
    <property type="match status" value="1"/>
</dbReference>
<evidence type="ECO:0000256" key="2">
    <source>
        <dbReference type="ARBA" id="ARBA00001966"/>
    </source>
</evidence>
<name>A0A1T5MCE9_9BACT</name>
<evidence type="ECO:0000256" key="1">
    <source>
        <dbReference type="ARBA" id="ARBA00001917"/>
    </source>
</evidence>
<dbReference type="InterPro" id="IPR001949">
    <property type="entry name" value="NADH-UbQ_OxRdtase_51kDa_CS"/>
</dbReference>
<evidence type="ECO:0000259" key="14">
    <source>
        <dbReference type="SMART" id="SM00928"/>
    </source>
</evidence>
<dbReference type="SMART" id="SM00928">
    <property type="entry name" value="NADH_4Fe-4S"/>
    <property type="match status" value="1"/>
</dbReference>
<dbReference type="SUPFAM" id="SSF142984">
    <property type="entry name" value="Nqo1 middle domain-like"/>
    <property type="match status" value="1"/>
</dbReference>
<dbReference type="Gene3D" id="1.20.1440.230">
    <property type="entry name" value="NADH-ubiquinone oxidoreductase 51kDa subunit, iron-sulphur binding domain"/>
    <property type="match status" value="1"/>
</dbReference>
<comment type="function">
    <text evidence="13">NDH-1 shuttles electrons from NADH, via FMN and iron-sulfur (Fe-S) centers, to quinones in the respiratory chain.</text>
</comment>
<dbReference type="InterPro" id="IPR011537">
    <property type="entry name" value="NADH-UbQ_OxRdtase_suF"/>
</dbReference>
<dbReference type="Gene3D" id="3.40.50.11540">
    <property type="entry name" value="NADH-ubiquinone oxidoreductase 51kDa subunit"/>
    <property type="match status" value="1"/>
</dbReference>
<dbReference type="SUPFAM" id="SSF140490">
    <property type="entry name" value="Nqo1C-terminal domain-like"/>
    <property type="match status" value="1"/>
</dbReference>
<feature type="domain" description="NADH-ubiquinone oxidoreductase 51kDa subunit iron-sulphur binding" evidence="14">
    <location>
        <begin position="327"/>
        <end position="372"/>
    </location>
</feature>
<dbReference type="PANTHER" id="PTHR43578:SF3">
    <property type="entry name" value="NADH-QUINONE OXIDOREDUCTASE SUBUNIT F"/>
    <property type="match status" value="1"/>
</dbReference>
<dbReference type="PROSITE" id="PS00645">
    <property type="entry name" value="COMPLEX1_51K_2"/>
    <property type="match status" value="1"/>
</dbReference>
<dbReference type="FunFam" id="1.20.1440.230:FF:000002">
    <property type="entry name" value="NADH-quinone oxidoreductase subunit F"/>
    <property type="match status" value="1"/>
</dbReference>
<keyword evidence="9 13" id="KW-0408">Iron</keyword>
<dbReference type="GO" id="GO:0046872">
    <property type="term" value="F:metal ion binding"/>
    <property type="evidence" value="ECO:0007669"/>
    <property type="project" value="UniProtKB-KW"/>
</dbReference>
<dbReference type="Gene3D" id="3.10.20.600">
    <property type="match status" value="1"/>
</dbReference>
<keyword evidence="8" id="KW-1278">Translocase</keyword>
<dbReference type="InterPro" id="IPR037225">
    <property type="entry name" value="Nuo51_FMN-bd_sf"/>
</dbReference>
<keyword evidence="11 13" id="KW-0520">NAD</keyword>
<dbReference type="AlphaFoldDB" id="A0A1T5MCE9"/>
<evidence type="ECO:0000256" key="5">
    <source>
        <dbReference type="ARBA" id="ARBA00022630"/>
    </source>
</evidence>
<evidence type="ECO:0000256" key="3">
    <source>
        <dbReference type="ARBA" id="ARBA00007523"/>
    </source>
</evidence>
<dbReference type="PANTHER" id="PTHR43578">
    <property type="entry name" value="NADH-QUINONE OXIDOREDUCTASE SUBUNIT F"/>
    <property type="match status" value="1"/>
</dbReference>
<evidence type="ECO:0000256" key="8">
    <source>
        <dbReference type="ARBA" id="ARBA00022967"/>
    </source>
</evidence>
<dbReference type="GO" id="GO:0010181">
    <property type="term" value="F:FMN binding"/>
    <property type="evidence" value="ECO:0007669"/>
    <property type="project" value="InterPro"/>
</dbReference>
<dbReference type="GO" id="GO:0008137">
    <property type="term" value="F:NADH dehydrogenase (ubiquinone) activity"/>
    <property type="evidence" value="ECO:0007669"/>
    <property type="project" value="InterPro"/>
</dbReference>
<dbReference type="Pfam" id="PF10531">
    <property type="entry name" value="SLBB"/>
    <property type="match status" value="1"/>
</dbReference>
<proteinExistence type="inferred from homology"/>
<dbReference type="InterPro" id="IPR019575">
    <property type="entry name" value="Nuop51_4Fe4S-bd"/>
</dbReference>
<evidence type="ECO:0000256" key="9">
    <source>
        <dbReference type="ARBA" id="ARBA00023004"/>
    </source>
</evidence>
<dbReference type="InterPro" id="IPR011538">
    <property type="entry name" value="Nuo51_FMN-bd"/>
</dbReference>
<dbReference type="SUPFAM" id="SSF142019">
    <property type="entry name" value="Nqo1 FMN-binding domain-like"/>
    <property type="match status" value="1"/>
</dbReference>
<comment type="cofactor">
    <cofactor evidence="1 13">
        <name>FMN</name>
        <dbReference type="ChEBI" id="CHEBI:58210"/>
    </cofactor>
</comment>
<evidence type="ECO:0000256" key="13">
    <source>
        <dbReference type="RuleBase" id="RU364066"/>
    </source>
</evidence>
<protein>
    <recommendedName>
        <fullName evidence="13">NADH-quinone oxidoreductase subunit F</fullName>
        <ecNumber evidence="13">7.1.1.-</ecNumber>
    </recommendedName>
</protein>
<dbReference type="RefSeq" id="WP_079689433.1">
    <property type="nucleotide sequence ID" value="NZ_FUZU01000004.1"/>
</dbReference>
<comment type="cofactor">
    <cofactor evidence="2 13">
        <name>[4Fe-4S] cluster</name>
        <dbReference type="ChEBI" id="CHEBI:49883"/>
    </cofactor>
</comment>
<evidence type="ECO:0000256" key="6">
    <source>
        <dbReference type="ARBA" id="ARBA00022643"/>
    </source>
</evidence>
<keyword evidence="10 13" id="KW-0411">Iron-sulfur</keyword>
<dbReference type="GO" id="GO:0048038">
    <property type="term" value="F:quinone binding"/>
    <property type="evidence" value="ECO:0007669"/>
    <property type="project" value="UniProtKB-KW"/>
</dbReference>
<dbReference type="GO" id="GO:0051539">
    <property type="term" value="F:4 iron, 4 sulfur cluster binding"/>
    <property type="evidence" value="ECO:0007669"/>
    <property type="project" value="UniProtKB-UniRule"/>
</dbReference>
<dbReference type="Pfam" id="PF01512">
    <property type="entry name" value="Complex1_51K"/>
    <property type="match status" value="1"/>
</dbReference>
<accession>A0A1T5MCE9</accession>
<organism evidence="15 16">
    <name type="scientific">Ohtaekwangia koreensis</name>
    <dbReference type="NCBI Taxonomy" id="688867"/>
    <lineage>
        <taxon>Bacteria</taxon>
        <taxon>Pseudomonadati</taxon>
        <taxon>Bacteroidota</taxon>
        <taxon>Cytophagia</taxon>
        <taxon>Cytophagales</taxon>
        <taxon>Fulvivirgaceae</taxon>
        <taxon>Ohtaekwangia</taxon>
    </lineage>
</organism>
<evidence type="ECO:0000256" key="7">
    <source>
        <dbReference type="ARBA" id="ARBA00022723"/>
    </source>
</evidence>
<dbReference type="EMBL" id="FUZU01000004">
    <property type="protein sequence ID" value="SKC85549.1"/>
    <property type="molecule type" value="Genomic_DNA"/>
</dbReference>
<reference evidence="15 16" key="1">
    <citation type="submission" date="2017-02" db="EMBL/GenBank/DDBJ databases">
        <authorList>
            <person name="Peterson S.W."/>
        </authorList>
    </citation>
    <scope>NUCLEOTIDE SEQUENCE [LARGE SCALE GENOMIC DNA]</scope>
    <source>
        <strain evidence="15 16">DSM 25262</strain>
    </source>
</reference>
<gene>
    <name evidence="15" type="ORF">SAMN05660236_4908</name>
</gene>
<evidence type="ECO:0000313" key="16">
    <source>
        <dbReference type="Proteomes" id="UP000190961"/>
    </source>
</evidence>
<keyword evidence="5 13" id="KW-0285">Flavoprotein</keyword>
<comment type="catalytic activity">
    <reaction evidence="12 13">
        <text>a quinone + NADH + 5 H(+)(in) = a quinol + NAD(+) + 4 H(+)(out)</text>
        <dbReference type="Rhea" id="RHEA:57888"/>
        <dbReference type="ChEBI" id="CHEBI:15378"/>
        <dbReference type="ChEBI" id="CHEBI:24646"/>
        <dbReference type="ChEBI" id="CHEBI:57540"/>
        <dbReference type="ChEBI" id="CHEBI:57945"/>
        <dbReference type="ChEBI" id="CHEBI:132124"/>
    </reaction>
</comment>
<evidence type="ECO:0000256" key="4">
    <source>
        <dbReference type="ARBA" id="ARBA00022485"/>
    </source>
</evidence>
<comment type="similarity">
    <text evidence="3 13">Belongs to the complex I 51 kDa subunit family.</text>
</comment>